<dbReference type="InterPro" id="IPR014716">
    <property type="entry name" value="Fibrinogen_a/b/g_C_1"/>
</dbReference>
<dbReference type="PROSITE" id="PS00022">
    <property type="entry name" value="EGF_1"/>
    <property type="match status" value="2"/>
</dbReference>
<dbReference type="InterPro" id="IPR000152">
    <property type="entry name" value="EGF-type_Asp/Asn_hydroxyl_site"/>
</dbReference>
<feature type="domain" description="EGF-like" evidence="6">
    <location>
        <begin position="96"/>
        <end position="134"/>
    </location>
</feature>
<evidence type="ECO:0000256" key="5">
    <source>
        <dbReference type="PROSITE-ProRule" id="PRU00076"/>
    </source>
</evidence>
<feature type="domain" description="EGF-like" evidence="6">
    <location>
        <begin position="136"/>
        <end position="176"/>
    </location>
</feature>
<feature type="domain" description="EGF-like" evidence="6">
    <location>
        <begin position="534"/>
        <end position="574"/>
    </location>
</feature>
<dbReference type="InterPro" id="IPR024731">
    <property type="entry name" value="NELL2-like_EGF"/>
</dbReference>
<feature type="disulfide bond" evidence="5">
    <location>
        <begin position="503"/>
        <end position="520"/>
    </location>
</feature>
<evidence type="ECO:0000256" key="4">
    <source>
        <dbReference type="ARBA" id="ARBA00023157"/>
    </source>
</evidence>
<keyword evidence="1 5" id="KW-0245">EGF-like domain</keyword>
<accession>A0AAU9XWC0</accession>
<dbReference type="FunFam" id="2.10.25.10:FF:000038">
    <property type="entry name" value="Fibrillin 2"/>
    <property type="match status" value="4"/>
</dbReference>
<dbReference type="InterPro" id="IPR052235">
    <property type="entry name" value="Nephronectin_domain"/>
</dbReference>
<dbReference type="PROSITE" id="PS00010">
    <property type="entry name" value="ASX_HYDROXYL"/>
    <property type="match status" value="4"/>
</dbReference>
<dbReference type="SUPFAM" id="SSF57184">
    <property type="entry name" value="Growth factor receptor domain"/>
    <property type="match status" value="1"/>
</dbReference>
<feature type="domain" description="EGF-like" evidence="6">
    <location>
        <begin position="177"/>
        <end position="217"/>
    </location>
</feature>
<dbReference type="InterPro" id="IPR009017">
    <property type="entry name" value="GFP"/>
</dbReference>
<feature type="disulfide bond" evidence="5">
    <location>
        <begin position="124"/>
        <end position="133"/>
    </location>
</feature>
<evidence type="ECO:0000256" key="3">
    <source>
        <dbReference type="ARBA" id="ARBA00022737"/>
    </source>
</evidence>
<dbReference type="PANTHER" id="PTHR24050:SF28">
    <property type="entry name" value="UROMODULIN-LIKE"/>
    <property type="match status" value="1"/>
</dbReference>
<dbReference type="PROSITE" id="PS01187">
    <property type="entry name" value="EGF_CA"/>
    <property type="match status" value="2"/>
</dbReference>
<dbReference type="CDD" id="cd00054">
    <property type="entry name" value="EGF_CA"/>
    <property type="match status" value="5"/>
</dbReference>
<dbReference type="GO" id="GO:0005509">
    <property type="term" value="F:calcium ion binding"/>
    <property type="evidence" value="ECO:0007669"/>
    <property type="project" value="InterPro"/>
</dbReference>
<dbReference type="InterPro" id="IPR001881">
    <property type="entry name" value="EGF-like_Ca-bd_dom"/>
</dbReference>
<dbReference type="Gene3D" id="2.10.25.10">
    <property type="entry name" value="Laminin"/>
    <property type="match status" value="5"/>
</dbReference>
<evidence type="ECO:0000313" key="8">
    <source>
        <dbReference type="Proteomes" id="UP001159428"/>
    </source>
</evidence>
<dbReference type="Gene3D" id="3.90.215.10">
    <property type="entry name" value="Gamma Fibrinogen, chain A, domain 1"/>
    <property type="match status" value="1"/>
</dbReference>
<keyword evidence="2" id="KW-0732">Signal</keyword>
<dbReference type="EMBL" id="CALNXJ010000077">
    <property type="protein sequence ID" value="CAH3160927.1"/>
    <property type="molecule type" value="Genomic_DNA"/>
</dbReference>
<dbReference type="Pfam" id="PF12947">
    <property type="entry name" value="EGF_3"/>
    <property type="match status" value="4"/>
</dbReference>
<dbReference type="InterPro" id="IPR018097">
    <property type="entry name" value="EGF_Ca-bd_CS"/>
</dbReference>
<comment type="caution">
    <text evidence="5">Lacks conserved residue(s) required for the propagation of feature annotation.</text>
</comment>
<proteinExistence type="predicted"/>
<dbReference type="AlphaFoldDB" id="A0AAU9XWC0"/>
<dbReference type="SMART" id="SM00179">
    <property type="entry name" value="EGF_CA"/>
    <property type="match status" value="6"/>
</dbReference>
<dbReference type="PROSITE" id="PS01186">
    <property type="entry name" value="EGF_2"/>
    <property type="match status" value="5"/>
</dbReference>
<feature type="domain" description="EGF-like" evidence="6">
    <location>
        <begin position="494"/>
        <end position="532"/>
    </location>
</feature>
<keyword evidence="8" id="KW-1185">Reference proteome</keyword>
<feature type="non-terminal residue" evidence="7">
    <location>
        <position position="1"/>
    </location>
</feature>
<feature type="disulfide bond" evidence="5">
    <location>
        <begin position="105"/>
        <end position="122"/>
    </location>
</feature>
<dbReference type="Proteomes" id="UP001159428">
    <property type="component" value="Unassembled WGS sequence"/>
</dbReference>
<name>A0AAU9XWC0_9CNID</name>
<dbReference type="PROSITE" id="PS50026">
    <property type="entry name" value="EGF_3"/>
    <property type="match status" value="6"/>
</dbReference>
<sequence>FHFKDVCIADQCRNLEFGPEKAFEGKRLVNHTIRTVEITISRFCENLCYMEPDCVSINLYARADGNGNYKCELNNATHEGHEKKLIEQEMYSYHAAESNCVQYPCKNNATCQSGFTKKGYRCLCTAGFEGPICEREINGCVRGLHKCSSDAFCNNTKGSYNCTCKHGFTGNGRECRDIDECVARSHSCSPDAYCNNTKGSYNCTCKLGFTGSGRECEGPTSCKEIHDQDTSSMSGVVTLVVDSQPLSVFCHMGNFGCGDGGWTPVMKIDGRETTFHYEAHYWTNYDEFNLLGGETGFDEQESKLPTYWNTSFSKICLGMKINHQLRFIVISKLAVSLHSLIADGQYRNTSLGRDGWKKLIGSNASLQRNCNKEGFNAVGDRDLAKVRIGIVSNNQNDCYSCNSLIGFDQCRNLEFGPEKAFKGKRLVNHTIRTVEITVSRFCENLCYMEPYCVSINLYTRADGKGNYKCELNNATHEGHEEKLIDQKMYSYHAAESNCVQNPCNNNATCQSGFTTKGYRCLCIAGFEGPLCERDIDECVVRSHSCSSDAYCNNTKGSYNCTCKPGFTGSGRECKDINECLSTLHTCSPHAFCNNTKGSYSCTCKHGLAGNGRECEGANSCKEIRDIMSGVVTLLVDSKPLSVFCHMRNFGCGDGGWTPVMKINGNETTFHYDSQYWSNYDEYNLPGGETGFDKLETKLPTYWNTSFSKICLGMKIGEQLKFIVINKQADSLHSLIADEQYRNTSLGRDEWKKLIGSEASLQKNCNMEGFNAFSTWSNRSRVRIGIVSNNENDCHTCNSLIGFGTGSHPNHGKSCGNQADESSPDNGWKSIKAMGYILVQ</sequence>
<evidence type="ECO:0000256" key="2">
    <source>
        <dbReference type="ARBA" id="ARBA00022729"/>
    </source>
</evidence>
<dbReference type="SUPFAM" id="SSF56496">
    <property type="entry name" value="Fibrinogen C-terminal domain-like"/>
    <property type="match status" value="2"/>
</dbReference>
<dbReference type="PANTHER" id="PTHR24050">
    <property type="entry name" value="PA14 DOMAIN-CONTAINING PROTEIN"/>
    <property type="match status" value="1"/>
</dbReference>
<dbReference type="InterPro" id="IPR009030">
    <property type="entry name" value="Growth_fac_rcpt_cys_sf"/>
</dbReference>
<keyword evidence="3" id="KW-0677">Repeat</keyword>
<dbReference type="Pfam" id="PF00008">
    <property type="entry name" value="EGF"/>
    <property type="match status" value="2"/>
</dbReference>
<feature type="disulfide bond" evidence="5">
    <location>
        <begin position="522"/>
        <end position="531"/>
    </location>
</feature>
<evidence type="ECO:0000256" key="1">
    <source>
        <dbReference type="ARBA" id="ARBA00022536"/>
    </source>
</evidence>
<dbReference type="FunFam" id="2.10.25.10:FF:000066">
    <property type="entry name" value="FAT atypical cadherin 4"/>
    <property type="match status" value="1"/>
</dbReference>
<comment type="caution">
    <text evidence="7">The sequence shown here is derived from an EMBL/GenBank/DDBJ whole genome shotgun (WGS) entry which is preliminary data.</text>
</comment>
<dbReference type="InterPro" id="IPR036056">
    <property type="entry name" value="Fibrinogen-like_C"/>
</dbReference>
<organism evidence="7 8">
    <name type="scientific">Pocillopora meandrina</name>
    <dbReference type="NCBI Taxonomy" id="46732"/>
    <lineage>
        <taxon>Eukaryota</taxon>
        <taxon>Metazoa</taxon>
        <taxon>Cnidaria</taxon>
        <taxon>Anthozoa</taxon>
        <taxon>Hexacorallia</taxon>
        <taxon>Scleractinia</taxon>
        <taxon>Astrocoeniina</taxon>
        <taxon>Pocilloporidae</taxon>
        <taxon>Pocillopora</taxon>
    </lineage>
</organism>
<dbReference type="SUPFAM" id="SSF57196">
    <property type="entry name" value="EGF/Laminin"/>
    <property type="match status" value="3"/>
</dbReference>
<dbReference type="InterPro" id="IPR000742">
    <property type="entry name" value="EGF"/>
</dbReference>
<keyword evidence="4 5" id="KW-1015">Disulfide bond</keyword>
<protein>
    <recommendedName>
        <fullName evidence="6">EGF-like domain-containing protein</fullName>
    </recommendedName>
</protein>
<reference evidence="7 8" key="1">
    <citation type="submission" date="2022-05" db="EMBL/GenBank/DDBJ databases">
        <authorList>
            <consortium name="Genoscope - CEA"/>
            <person name="William W."/>
        </authorList>
    </citation>
    <scope>NUCLEOTIDE SEQUENCE [LARGE SCALE GENOMIC DNA]</scope>
</reference>
<evidence type="ECO:0000259" key="6">
    <source>
        <dbReference type="PROSITE" id="PS50026"/>
    </source>
</evidence>
<gene>
    <name evidence="7" type="ORF">PMEA_00032609</name>
</gene>
<evidence type="ECO:0000313" key="7">
    <source>
        <dbReference type="EMBL" id="CAH3160927.1"/>
    </source>
</evidence>
<dbReference type="Gene3D" id="2.40.155.10">
    <property type="entry name" value="Green fluorescent protein"/>
    <property type="match status" value="1"/>
</dbReference>
<feature type="domain" description="EGF-like" evidence="6">
    <location>
        <begin position="575"/>
        <end position="615"/>
    </location>
</feature>
<dbReference type="SMART" id="SM00181">
    <property type="entry name" value="EGF"/>
    <property type="match status" value="6"/>
</dbReference>